<evidence type="ECO:0000256" key="3">
    <source>
        <dbReference type="ARBA" id="ARBA00005735"/>
    </source>
</evidence>
<dbReference type="PANTHER" id="PTHR19300:SF38">
    <property type="entry name" value="BETA-1,4-GALACTOSYLTRANSFERASE"/>
    <property type="match status" value="1"/>
</dbReference>
<comment type="similarity">
    <text evidence="3">Belongs to the glycosyltransferase 7 family.</text>
</comment>
<dbReference type="Proteomes" id="UP000735302">
    <property type="component" value="Unassembled WGS sequence"/>
</dbReference>
<comment type="pathway">
    <text evidence="2">Protein modification; protein glycosylation.</text>
</comment>
<evidence type="ECO:0000256" key="8">
    <source>
        <dbReference type="ARBA" id="ARBA00022989"/>
    </source>
</evidence>
<dbReference type="GO" id="GO:0008489">
    <property type="term" value="F:UDP-galactose:glucosylceramide beta-1,4-galactosyltransferase activity"/>
    <property type="evidence" value="ECO:0007669"/>
    <property type="project" value="TreeGrafter"/>
</dbReference>
<gene>
    <name evidence="15" type="ORF">PoB_007141600</name>
</gene>
<keyword evidence="4" id="KW-0328">Glycosyltransferase</keyword>
<feature type="transmembrane region" description="Helical" evidence="12">
    <location>
        <begin position="17"/>
        <end position="36"/>
    </location>
</feature>
<keyword evidence="6 12" id="KW-0812">Transmembrane</keyword>
<evidence type="ECO:0000259" key="13">
    <source>
        <dbReference type="Pfam" id="PF02709"/>
    </source>
</evidence>
<dbReference type="Gene3D" id="3.90.550.10">
    <property type="entry name" value="Spore Coat Polysaccharide Biosynthesis Protein SpsA, Chain A"/>
    <property type="match status" value="1"/>
</dbReference>
<feature type="domain" description="Galactosyltransferase N-terminal" evidence="14">
    <location>
        <begin position="141"/>
        <end position="273"/>
    </location>
</feature>
<dbReference type="CDD" id="cd00899">
    <property type="entry name" value="b4GalT"/>
    <property type="match status" value="1"/>
</dbReference>
<evidence type="ECO:0000256" key="4">
    <source>
        <dbReference type="ARBA" id="ARBA00022676"/>
    </source>
</evidence>
<evidence type="ECO:0000256" key="5">
    <source>
        <dbReference type="ARBA" id="ARBA00022679"/>
    </source>
</evidence>
<evidence type="ECO:0000256" key="12">
    <source>
        <dbReference type="SAM" id="Phobius"/>
    </source>
</evidence>
<feature type="domain" description="Galactosyltransferase C-terminal" evidence="13">
    <location>
        <begin position="277"/>
        <end position="354"/>
    </location>
</feature>
<dbReference type="Pfam" id="PF13733">
    <property type="entry name" value="Glyco_transf_7N"/>
    <property type="match status" value="1"/>
</dbReference>
<feature type="compositionally biased region" description="Polar residues" evidence="11">
    <location>
        <begin position="52"/>
        <end position="63"/>
    </location>
</feature>
<dbReference type="GO" id="GO:0016020">
    <property type="term" value="C:membrane"/>
    <property type="evidence" value="ECO:0007669"/>
    <property type="project" value="UniProtKB-SubCell"/>
</dbReference>
<dbReference type="InterPro" id="IPR029044">
    <property type="entry name" value="Nucleotide-diphossugar_trans"/>
</dbReference>
<evidence type="ECO:0000256" key="11">
    <source>
        <dbReference type="SAM" id="MobiDB-lite"/>
    </source>
</evidence>
<evidence type="ECO:0000313" key="15">
    <source>
        <dbReference type="EMBL" id="GFO44911.1"/>
    </source>
</evidence>
<dbReference type="InterPro" id="IPR027791">
    <property type="entry name" value="Galactosyl_T_C"/>
</dbReference>
<evidence type="ECO:0000256" key="9">
    <source>
        <dbReference type="ARBA" id="ARBA00023136"/>
    </source>
</evidence>
<dbReference type="InterPro" id="IPR027995">
    <property type="entry name" value="Galactosyl_T_N"/>
</dbReference>
<dbReference type="PANTHER" id="PTHR19300">
    <property type="entry name" value="BETA-1,4-GALACTOSYLTRANSFERASE"/>
    <property type="match status" value="1"/>
</dbReference>
<comment type="caution">
    <text evidence="15">The sequence shown here is derived from an EMBL/GenBank/DDBJ whole genome shotgun (WGS) entry which is preliminary data.</text>
</comment>
<dbReference type="EMBL" id="BLXT01007982">
    <property type="protein sequence ID" value="GFO44911.1"/>
    <property type="molecule type" value="Genomic_DNA"/>
</dbReference>
<feature type="region of interest" description="Disordered" evidence="11">
    <location>
        <begin position="52"/>
        <end position="141"/>
    </location>
</feature>
<proteinExistence type="inferred from homology"/>
<keyword evidence="7" id="KW-0735">Signal-anchor</keyword>
<evidence type="ECO:0000256" key="2">
    <source>
        <dbReference type="ARBA" id="ARBA00004922"/>
    </source>
</evidence>
<feature type="compositionally biased region" description="Basic and acidic residues" evidence="11">
    <location>
        <begin position="96"/>
        <end position="118"/>
    </location>
</feature>
<dbReference type="GO" id="GO:0005794">
    <property type="term" value="C:Golgi apparatus"/>
    <property type="evidence" value="ECO:0007669"/>
    <property type="project" value="TreeGrafter"/>
</dbReference>
<sequence length="513" mass="58440">MATSWVSCCIGGNKVKVVILLCVMGFLINFLVFMQYRTVNPRAFWSLNEPSSTVKPISANSVPNGKPPDTQHASTSAILQVPHADNNGDISGNEDVVAKGDKPNETPKIVKPEDERQAKSKSSVSQTSTAPNKTLEHLPMCPEKPPELVGRFDTNLNPVMLAAVERKYPEVTMGGHYHPKDCRAREKLAIIIPCRKREQHLYILLNNLLRMLIRQKLDFSIFVIDQDLPTTFNRGMLFNVGFLEALKRDNFDCFILHDVDMVPTNDHCLYKCSPNPRHFLGGLSKWKYGLPYSSYYGGVVSFTRWQYEKINGGSNLYFGWGGEDDDLRSRVMGKGYNMVRYPKEIGRYDTMSHKRDSGNGDNPVRFQLLNKARERQDQEGLRTTKYKVTEITETQLFTRIKVFINMTEILQTEPFKQPLYFQNFLKQAKAFDDQRLLFGRAIGYHMKGPRFESQSRPKEFFLLESSENKGGEESNGKLPPNAVRKEQSGPTTASPMLGPGMRLKFLQCICYFL</sequence>
<dbReference type="InterPro" id="IPR003859">
    <property type="entry name" value="Galactosyl_T"/>
</dbReference>
<feature type="region of interest" description="Disordered" evidence="11">
    <location>
        <begin position="465"/>
        <end position="495"/>
    </location>
</feature>
<feature type="compositionally biased region" description="Basic and acidic residues" evidence="11">
    <location>
        <begin position="465"/>
        <end position="475"/>
    </location>
</feature>
<evidence type="ECO:0000256" key="1">
    <source>
        <dbReference type="ARBA" id="ARBA00004606"/>
    </source>
</evidence>
<evidence type="ECO:0000256" key="10">
    <source>
        <dbReference type="ARBA" id="ARBA00023180"/>
    </source>
</evidence>
<dbReference type="AlphaFoldDB" id="A0AAV4DLZ4"/>
<accession>A0AAV4DLZ4</accession>
<dbReference type="GO" id="GO:0005975">
    <property type="term" value="P:carbohydrate metabolic process"/>
    <property type="evidence" value="ECO:0007669"/>
    <property type="project" value="InterPro"/>
</dbReference>
<evidence type="ECO:0000256" key="7">
    <source>
        <dbReference type="ARBA" id="ARBA00022968"/>
    </source>
</evidence>
<protein>
    <submittedName>
        <fullName evidence="15">Beta-1,4-galactosyltransferase 1</fullName>
    </submittedName>
</protein>
<dbReference type="SUPFAM" id="SSF53448">
    <property type="entry name" value="Nucleotide-diphospho-sugar transferases"/>
    <property type="match status" value="1"/>
</dbReference>
<keyword evidence="5" id="KW-0808">Transferase</keyword>
<feature type="compositionally biased region" description="Polar residues" evidence="11">
    <location>
        <begin position="120"/>
        <end position="132"/>
    </location>
</feature>
<dbReference type="Pfam" id="PF02709">
    <property type="entry name" value="Glyco_transf_7C"/>
    <property type="match status" value="1"/>
</dbReference>
<keyword evidence="8 12" id="KW-1133">Transmembrane helix</keyword>
<organism evidence="15 16">
    <name type="scientific">Plakobranchus ocellatus</name>
    <dbReference type="NCBI Taxonomy" id="259542"/>
    <lineage>
        <taxon>Eukaryota</taxon>
        <taxon>Metazoa</taxon>
        <taxon>Spiralia</taxon>
        <taxon>Lophotrochozoa</taxon>
        <taxon>Mollusca</taxon>
        <taxon>Gastropoda</taxon>
        <taxon>Heterobranchia</taxon>
        <taxon>Euthyneura</taxon>
        <taxon>Panpulmonata</taxon>
        <taxon>Sacoglossa</taxon>
        <taxon>Placobranchoidea</taxon>
        <taxon>Plakobranchidae</taxon>
        <taxon>Plakobranchus</taxon>
    </lineage>
</organism>
<dbReference type="PRINTS" id="PR02050">
    <property type="entry name" value="B14GALTRFASE"/>
</dbReference>
<reference evidence="15 16" key="1">
    <citation type="journal article" date="2021" name="Elife">
        <title>Chloroplast acquisition without the gene transfer in kleptoplastic sea slugs, Plakobranchus ocellatus.</title>
        <authorList>
            <person name="Maeda T."/>
            <person name="Takahashi S."/>
            <person name="Yoshida T."/>
            <person name="Shimamura S."/>
            <person name="Takaki Y."/>
            <person name="Nagai Y."/>
            <person name="Toyoda A."/>
            <person name="Suzuki Y."/>
            <person name="Arimoto A."/>
            <person name="Ishii H."/>
            <person name="Satoh N."/>
            <person name="Nishiyama T."/>
            <person name="Hasebe M."/>
            <person name="Maruyama T."/>
            <person name="Minagawa J."/>
            <person name="Obokata J."/>
            <person name="Shigenobu S."/>
        </authorList>
    </citation>
    <scope>NUCLEOTIDE SEQUENCE [LARGE SCALE GENOMIC DNA]</scope>
</reference>
<evidence type="ECO:0000313" key="16">
    <source>
        <dbReference type="Proteomes" id="UP000735302"/>
    </source>
</evidence>
<keyword evidence="9 12" id="KW-0472">Membrane</keyword>
<keyword evidence="10" id="KW-0325">Glycoprotein</keyword>
<evidence type="ECO:0000256" key="6">
    <source>
        <dbReference type="ARBA" id="ARBA00022692"/>
    </source>
</evidence>
<comment type="subcellular location">
    <subcellularLocation>
        <location evidence="1">Membrane</location>
        <topology evidence="1">Single-pass type II membrane protein</topology>
    </subcellularLocation>
</comment>
<evidence type="ECO:0000259" key="14">
    <source>
        <dbReference type="Pfam" id="PF13733"/>
    </source>
</evidence>
<keyword evidence="16" id="KW-1185">Reference proteome</keyword>
<name>A0AAV4DLZ4_9GAST</name>